<evidence type="ECO:0000313" key="5">
    <source>
        <dbReference type="EMBL" id="MFD2674634.1"/>
    </source>
</evidence>
<name>A0ABW5RJF9_9MICO</name>
<comment type="subcellular location">
    <subcellularLocation>
        <location evidence="3">Cytoplasm</location>
    </subcellularLocation>
</comment>
<dbReference type="Proteomes" id="UP001597453">
    <property type="component" value="Unassembled WGS sequence"/>
</dbReference>
<sequence>MARVTSRTRAVVIRPDGVRYRRETLAGEEPLEIRVNGTQLAVTMRTPGEDFALVAGNLVSEGMLRRPTDLVNMRYCSGDDPNTYNVIDANVLGVTKESIGTRRVVTTSACGVCGTTSIEEVRRQSPYDVADDDTRIPAEQLLALPDRLREAQALFDSTGGLHAAALFDASGKLLVAHEDVGRHNAVDKVIGWAYMQGMLPLRGCTLQVSGRASFELVQKSYLAGIPIMSAVSAPSSLAVDLAEEVGITLAGFSRGDRITVYTHARRVDTDALRTPATEPPSGATASDTETATFTQKTADRTETAGLSPANDAKLEAAATATTTGTAIAFDKGVHA</sequence>
<evidence type="ECO:0000256" key="2">
    <source>
        <dbReference type="ARBA" id="ARBA00023150"/>
    </source>
</evidence>
<keyword evidence="6" id="KW-1185">Reference proteome</keyword>
<gene>
    <name evidence="3 5" type="primary">fdhD</name>
    <name evidence="5" type="ORF">ACFSUQ_04875</name>
</gene>
<organism evidence="5 6">
    <name type="scientific">Gulosibacter bifidus</name>
    <dbReference type="NCBI Taxonomy" id="272239"/>
    <lineage>
        <taxon>Bacteria</taxon>
        <taxon>Bacillati</taxon>
        <taxon>Actinomycetota</taxon>
        <taxon>Actinomycetes</taxon>
        <taxon>Micrococcales</taxon>
        <taxon>Microbacteriaceae</taxon>
        <taxon>Gulosibacter</taxon>
    </lineage>
</organism>
<proteinExistence type="inferred from homology"/>
<comment type="similarity">
    <text evidence="3">Belongs to the FdhD family.</text>
</comment>
<evidence type="ECO:0000313" key="6">
    <source>
        <dbReference type="Proteomes" id="UP001597453"/>
    </source>
</evidence>
<dbReference type="EMBL" id="JBHUNF010000002">
    <property type="protein sequence ID" value="MFD2674634.1"/>
    <property type="molecule type" value="Genomic_DNA"/>
</dbReference>
<dbReference type="PANTHER" id="PTHR30592">
    <property type="entry name" value="FORMATE DEHYDROGENASE"/>
    <property type="match status" value="1"/>
</dbReference>
<keyword evidence="2 3" id="KW-0501">Molybdenum cofactor biosynthesis</keyword>
<comment type="function">
    <text evidence="3">Required for formate dehydrogenase (FDH) activity. Acts as a sulfur carrier protein that transfers sulfur from IscS to the molybdenum cofactor prior to its insertion into FDH.</text>
</comment>
<dbReference type="Gene3D" id="3.10.20.10">
    <property type="match status" value="1"/>
</dbReference>
<evidence type="ECO:0000256" key="1">
    <source>
        <dbReference type="ARBA" id="ARBA00022490"/>
    </source>
</evidence>
<accession>A0ABW5RJF9</accession>
<dbReference type="NCBIfam" id="TIGR00129">
    <property type="entry name" value="fdhD_narQ"/>
    <property type="match status" value="1"/>
</dbReference>
<dbReference type="InterPro" id="IPR016193">
    <property type="entry name" value="Cytidine_deaminase-like"/>
</dbReference>
<dbReference type="NCBIfam" id="NF001943">
    <property type="entry name" value="PRK00724.1-2"/>
    <property type="match status" value="1"/>
</dbReference>
<protein>
    <recommendedName>
        <fullName evidence="3">Sulfur carrier protein FdhD</fullName>
    </recommendedName>
</protein>
<evidence type="ECO:0000256" key="4">
    <source>
        <dbReference type="SAM" id="MobiDB-lite"/>
    </source>
</evidence>
<dbReference type="InterPro" id="IPR003786">
    <property type="entry name" value="FdhD"/>
</dbReference>
<feature type="region of interest" description="Disordered" evidence="4">
    <location>
        <begin position="270"/>
        <end position="310"/>
    </location>
</feature>
<reference evidence="6" key="1">
    <citation type="journal article" date="2019" name="Int. J. Syst. Evol. Microbiol.">
        <title>The Global Catalogue of Microorganisms (GCM) 10K type strain sequencing project: providing services to taxonomists for standard genome sequencing and annotation.</title>
        <authorList>
            <consortium name="The Broad Institute Genomics Platform"/>
            <consortium name="The Broad Institute Genome Sequencing Center for Infectious Disease"/>
            <person name="Wu L."/>
            <person name="Ma J."/>
        </authorList>
    </citation>
    <scope>NUCLEOTIDE SEQUENCE [LARGE SCALE GENOMIC DNA]</scope>
    <source>
        <strain evidence="6">TISTR 1511</strain>
    </source>
</reference>
<dbReference type="Gene3D" id="3.40.140.10">
    <property type="entry name" value="Cytidine Deaminase, domain 2"/>
    <property type="match status" value="1"/>
</dbReference>
<comment type="caution">
    <text evidence="5">The sequence shown here is derived from an EMBL/GenBank/DDBJ whole genome shotgun (WGS) entry which is preliminary data.</text>
</comment>
<dbReference type="SUPFAM" id="SSF53927">
    <property type="entry name" value="Cytidine deaminase-like"/>
    <property type="match status" value="1"/>
</dbReference>
<feature type="compositionally biased region" description="Polar residues" evidence="4">
    <location>
        <begin position="283"/>
        <end position="296"/>
    </location>
</feature>
<feature type="binding site" evidence="3">
    <location>
        <begin position="252"/>
        <end position="257"/>
    </location>
    <ligand>
        <name>Mo-bis(molybdopterin guanine dinucleotide)</name>
        <dbReference type="ChEBI" id="CHEBI:60539"/>
    </ligand>
</feature>
<dbReference type="Pfam" id="PF02634">
    <property type="entry name" value="FdhD-NarQ"/>
    <property type="match status" value="1"/>
</dbReference>
<keyword evidence="1 3" id="KW-0963">Cytoplasm</keyword>
<dbReference type="RefSeq" id="WP_083524643.1">
    <property type="nucleotide sequence ID" value="NZ_JBHUNF010000002.1"/>
</dbReference>
<dbReference type="PANTHER" id="PTHR30592:SF1">
    <property type="entry name" value="SULFUR CARRIER PROTEIN FDHD"/>
    <property type="match status" value="1"/>
</dbReference>
<evidence type="ECO:0000256" key="3">
    <source>
        <dbReference type="HAMAP-Rule" id="MF_00187"/>
    </source>
</evidence>
<dbReference type="HAMAP" id="MF_00187">
    <property type="entry name" value="FdhD"/>
    <property type="match status" value="1"/>
</dbReference>
<feature type="active site" description="Cysteine persulfide intermediate" evidence="3">
    <location>
        <position position="110"/>
    </location>
</feature>